<dbReference type="PIRSF" id="PIRSF000429">
    <property type="entry name" value="Ac-CoA_Ac_transf"/>
    <property type="match status" value="1"/>
</dbReference>
<accession>A0A6A6NXE6</accession>
<dbReference type="EMBL" id="MU001684">
    <property type="protein sequence ID" value="KAF2456147.1"/>
    <property type="molecule type" value="Genomic_DNA"/>
</dbReference>
<dbReference type="PROSITE" id="PS00098">
    <property type="entry name" value="THIOLASE_1"/>
    <property type="match status" value="1"/>
</dbReference>
<dbReference type="InterPro" id="IPR020613">
    <property type="entry name" value="Thiolase_CS"/>
</dbReference>
<dbReference type="GO" id="GO:0010124">
    <property type="term" value="P:phenylacetate catabolic process"/>
    <property type="evidence" value="ECO:0007669"/>
    <property type="project" value="TreeGrafter"/>
</dbReference>
<dbReference type="InterPro" id="IPR020615">
    <property type="entry name" value="Thiolase_acyl_enz_int_AS"/>
</dbReference>
<dbReference type="NCBIfam" id="TIGR01930">
    <property type="entry name" value="AcCoA-C-Actrans"/>
    <property type="match status" value="1"/>
</dbReference>
<reference evidence="12" key="1">
    <citation type="journal article" date="2020" name="Stud. Mycol.">
        <title>101 Dothideomycetes genomes: a test case for predicting lifestyles and emergence of pathogens.</title>
        <authorList>
            <person name="Haridas S."/>
            <person name="Albert R."/>
            <person name="Binder M."/>
            <person name="Bloem J."/>
            <person name="Labutti K."/>
            <person name="Salamov A."/>
            <person name="Andreopoulos B."/>
            <person name="Baker S."/>
            <person name="Barry K."/>
            <person name="Bills G."/>
            <person name="Bluhm B."/>
            <person name="Cannon C."/>
            <person name="Castanera R."/>
            <person name="Culley D."/>
            <person name="Daum C."/>
            <person name="Ezra D."/>
            <person name="Gonzalez J."/>
            <person name="Henrissat B."/>
            <person name="Kuo A."/>
            <person name="Liang C."/>
            <person name="Lipzen A."/>
            <person name="Lutzoni F."/>
            <person name="Magnuson J."/>
            <person name="Mondo S."/>
            <person name="Nolan M."/>
            <person name="Ohm R."/>
            <person name="Pangilinan J."/>
            <person name="Park H.-J."/>
            <person name="Ramirez L."/>
            <person name="Alfaro M."/>
            <person name="Sun H."/>
            <person name="Tritt A."/>
            <person name="Yoshinaga Y."/>
            <person name="Zwiers L.-H."/>
            <person name="Turgeon B."/>
            <person name="Goodwin S."/>
            <person name="Spatafora J."/>
            <person name="Crous P."/>
            <person name="Grigoriev I."/>
        </authorList>
    </citation>
    <scope>NUCLEOTIDE SEQUENCE</scope>
    <source>
        <strain evidence="12">ATCC 16933</strain>
    </source>
</reference>
<dbReference type="Pfam" id="PF02803">
    <property type="entry name" value="Thiolase_C"/>
    <property type="match status" value="1"/>
</dbReference>
<evidence type="ECO:0000313" key="13">
    <source>
        <dbReference type="Proteomes" id="UP000799766"/>
    </source>
</evidence>
<dbReference type="CDD" id="cd00751">
    <property type="entry name" value="thiolase"/>
    <property type="match status" value="1"/>
</dbReference>
<dbReference type="InterPro" id="IPR016039">
    <property type="entry name" value="Thiolase-like"/>
</dbReference>
<dbReference type="InterPro" id="IPR002155">
    <property type="entry name" value="Thiolase"/>
</dbReference>
<feature type="active site" description="Acyl-thioester intermediate" evidence="8">
    <location>
        <position position="116"/>
    </location>
</feature>
<dbReference type="PANTHER" id="PTHR43853">
    <property type="entry name" value="3-KETOACYL-COA THIOLASE, PEROXISOMAL"/>
    <property type="match status" value="1"/>
</dbReference>
<sequence length="417" mass="44295">MASERLNSILSHIKPSSKSGVEAIQQKHPDDVVITLAIRTPLTKAKKGGFKDTPLDGIVLKMLQKVVEKSNLDPSLVEDICLGSVSDAKAAYYCRAALLGAGFPVTTASSSVNRFCSSGLKAIQDIAAQIQTGAIEVGVAIGAEHMTAGGDRLTRPFYDEILENPDGNDCMQSMGQTSENVGRDFDVSRERQDRFAAESFRRAEAAQKAGLFGDEIVPVSTRVKDPASGEERVVTLSEDEGPRWGTTYEALAKLRPAFQPFGDRSTAGNSSQVTDGAAAVLLMRRERAAQLGQPVLAKFVGAAVAGLAPRIMGIGPTIAIPKLLRRYGVALDDCDVVEINEAFASMAVYCLETLGLDHRKMNPRGGAIALGHPLGATGVRQVVTGLSECRRTGKKVLLTSMCVGTGMGMAGLFVNEQ</sequence>
<dbReference type="PANTHER" id="PTHR43853:SF10">
    <property type="entry name" value="ACETYL-COA C-ACETYLTRANSFERASE"/>
    <property type="match status" value="1"/>
</dbReference>
<keyword evidence="5" id="KW-0630">Potassium</keyword>
<comment type="cofactor">
    <cofactor evidence="1">
        <name>K(+)</name>
        <dbReference type="ChEBI" id="CHEBI:29103"/>
    </cofactor>
</comment>
<comment type="similarity">
    <text evidence="3 9">Belongs to the thiolase-like superfamily. Thiolase family.</text>
</comment>
<evidence type="ECO:0000259" key="10">
    <source>
        <dbReference type="Pfam" id="PF00108"/>
    </source>
</evidence>
<feature type="domain" description="Thiolase N-terminal" evidence="10">
    <location>
        <begin position="32"/>
        <end position="285"/>
    </location>
</feature>
<dbReference type="GO" id="GO:0006635">
    <property type="term" value="P:fatty acid beta-oxidation"/>
    <property type="evidence" value="ECO:0007669"/>
    <property type="project" value="TreeGrafter"/>
</dbReference>
<evidence type="ECO:0000256" key="8">
    <source>
        <dbReference type="PIRSR" id="PIRSR000429-1"/>
    </source>
</evidence>
<gene>
    <name evidence="12" type="ORF">BDY21DRAFT_348032</name>
</gene>
<dbReference type="InterPro" id="IPR020616">
    <property type="entry name" value="Thiolase_N"/>
</dbReference>
<evidence type="ECO:0000256" key="1">
    <source>
        <dbReference type="ARBA" id="ARBA00001958"/>
    </source>
</evidence>
<evidence type="ECO:0000256" key="2">
    <source>
        <dbReference type="ARBA" id="ARBA00004872"/>
    </source>
</evidence>
<dbReference type="Proteomes" id="UP000799766">
    <property type="component" value="Unassembled WGS sequence"/>
</dbReference>
<feature type="active site" description="Proton acceptor" evidence="8">
    <location>
        <position position="372"/>
    </location>
</feature>
<dbReference type="PROSITE" id="PS00737">
    <property type="entry name" value="THIOLASE_2"/>
    <property type="match status" value="1"/>
</dbReference>
<feature type="active site" description="Proton acceptor" evidence="8">
    <location>
        <position position="402"/>
    </location>
</feature>
<dbReference type="SUPFAM" id="SSF53901">
    <property type="entry name" value="Thiolase-like"/>
    <property type="match status" value="2"/>
</dbReference>
<evidence type="ECO:0000259" key="11">
    <source>
        <dbReference type="Pfam" id="PF02803"/>
    </source>
</evidence>
<feature type="domain" description="Thiolase C-terminal" evidence="11">
    <location>
        <begin position="295"/>
        <end position="413"/>
    </location>
</feature>
<comment type="catalytic activity">
    <reaction evidence="7">
        <text>an acyl-CoA + acetyl-CoA = a 3-oxoacyl-CoA + CoA</text>
        <dbReference type="Rhea" id="RHEA:21564"/>
        <dbReference type="ChEBI" id="CHEBI:57287"/>
        <dbReference type="ChEBI" id="CHEBI:57288"/>
        <dbReference type="ChEBI" id="CHEBI:58342"/>
        <dbReference type="ChEBI" id="CHEBI:90726"/>
        <dbReference type="EC" id="2.3.1.16"/>
    </reaction>
</comment>
<dbReference type="InterPro" id="IPR020617">
    <property type="entry name" value="Thiolase_C"/>
</dbReference>
<comment type="pathway">
    <text evidence="2">Lipid metabolism; fatty acid metabolism.</text>
</comment>
<evidence type="ECO:0000313" key="12">
    <source>
        <dbReference type="EMBL" id="KAF2456147.1"/>
    </source>
</evidence>
<protein>
    <submittedName>
        <fullName evidence="12">Thiolase, N-terminal domain-containing protein</fullName>
    </submittedName>
</protein>
<keyword evidence="6 9" id="KW-0012">Acyltransferase</keyword>
<dbReference type="Pfam" id="PF00108">
    <property type="entry name" value="Thiolase_N"/>
    <property type="match status" value="1"/>
</dbReference>
<evidence type="ECO:0000256" key="6">
    <source>
        <dbReference type="ARBA" id="ARBA00023315"/>
    </source>
</evidence>
<keyword evidence="13" id="KW-1185">Reference proteome</keyword>
<proteinExistence type="inferred from homology"/>
<evidence type="ECO:0000256" key="9">
    <source>
        <dbReference type="RuleBase" id="RU003557"/>
    </source>
</evidence>
<evidence type="ECO:0000256" key="7">
    <source>
        <dbReference type="ARBA" id="ARBA00047605"/>
    </source>
</evidence>
<evidence type="ECO:0000256" key="5">
    <source>
        <dbReference type="ARBA" id="ARBA00022958"/>
    </source>
</evidence>
<evidence type="ECO:0000256" key="4">
    <source>
        <dbReference type="ARBA" id="ARBA00022679"/>
    </source>
</evidence>
<dbReference type="Gene3D" id="3.40.47.10">
    <property type="match status" value="2"/>
</dbReference>
<evidence type="ECO:0000256" key="3">
    <source>
        <dbReference type="ARBA" id="ARBA00010982"/>
    </source>
</evidence>
<dbReference type="GO" id="GO:0003988">
    <property type="term" value="F:acetyl-CoA C-acyltransferase activity"/>
    <property type="evidence" value="ECO:0007669"/>
    <property type="project" value="UniProtKB-EC"/>
</dbReference>
<dbReference type="OrthoDB" id="5404651at2759"/>
<keyword evidence="4 9" id="KW-0808">Transferase</keyword>
<organism evidence="12 13">
    <name type="scientific">Lineolata rhizophorae</name>
    <dbReference type="NCBI Taxonomy" id="578093"/>
    <lineage>
        <taxon>Eukaryota</taxon>
        <taxon>Fungi</taxon>
        <taxon>Dikarya</taxon>
        <taxon>Ascomycota</taxon>
        <taxon>Pezizomycotina</taxon>
        <taxon>Dothideomycetes</taxon>
        <taxon>Dothideomycetes incertae sedis</taxon>
        <taxon>Lineolatales</taxon>
        <taxon>Lineolataceae</taxon>
        <taxon>Lineolata</taxon>
    </lineage>
</organism>
<dbReference type="InterPro" id="IPR050215">
    <property type="entry name" value="Thiolase-like_sf_Thiolase"/>
</dbReference>
<dbReference type="GO" id="GO:0005777">
    <property type="term" value="C:peroxisome"/>
    <property type="evidence" value="ECO:0007669"/>
    <property type="project" value="TreeGrafter"/>
</dbReference>
<name>A0A6A6NXE6_9PEZI</name>
<dbReference type="AlphaFoldDB" id="A0A6A6NXE6"/>